<comment type="caution">
    <text evidence="2">The sequence shown here is derived from an EMBL/GenBank/DDBJ whole genome shotgun (WGS) entry which is preliminary data.</text>
</comment>
<dbReference type="PROSITE" id="PS51885">
    <property type="entry name" value="NEPRILYSIN"/>
    <property type="match status" value="1"/>
</dbReference>
<dbReference type="PANTHER" id="PTHR11733">
    <property type="entry name" value="ZINC METALLOPROTEASE FAMILY M13 NEPRILYSIN-RELATED"/>
    <property type="match status" value="1"/>
</dbReference>
<dbReference type="Gene3D" id="3.40.390.10">
    <property type="entry name" value="Collagenase (Catalytic Domain)"/>
    <property type="match status" value="1"/>
</dbReference>
<reference evidence="2" key="1">
    <citation type="journal article" date="2020" name="Cell">
        <title>Large-Scale Comparative Analyses of Tick Genomes Elucidate Their Genetic Diversity and Vector Capacities.</title>
        <authorList>
            <consortium name="Tick Genome and Microbiome Consortium (TIGMIC)"/>
            <person name="Jia N."/>
            <person name="Wang J."/>
            <person name="Shi W."/>
            <person name="Du L."/>
            <person name="Sun Y."/>
            <person name="Zhan W."/>
            <person name="Jiang J.F."/>
            <person name="Wang Q."/>
            <person name="Zhang B."/>
            <person name="Ji P."/>
            <person name="Bell-Sakyi L."/>
            <person name="Cui X.M."/>
            <person name="Yuan T.T."/>
            <person name="Jiang B.G."/>
            <person name="Yang W.F."/>
            <person name="Lam T.T."/>
            <person name="Chang Q.C."/>
            <person name="Ding S.J."/>
            <person name="Wang X.J."/>
            <person name="Zhu J.G."/>
            <person name="Ruan X.D."/>
            <person name="Zhao L."/>
            <person name="Wei J.T."/>
            <person name="Ye R.Z."/>
            <person name="Que T.C."/>
            <person name="Du C.H."/>
            <person name="Zhou Y.H."/>
            <person name="Cheng J.X."/>
            <person name="Dai P.F."/>
            <person name="Guo W.B."/>
            <person name="Han X.H."/>
            <person name="Huang E.J."/>
            <person name="Li L.F."/>
            <person name="Wei W."/>
            <person name="Gao Y.C."/>
            <person name="Liu J.Z."/>
            <person name="Shao H.Z."/>
            <person name="Wang X."/>
            <person name="Wang C.C."/>
            <person name="Yang T.C."/>
            <person name="Huo Q.B."/>
            <person name="Li W."/>
            <person name="Chen H.Y."/>
            <person name="Chen S.E."/>
            <person name="Zhou L.G."/>
            <person name="Ni X.B."/>
            <person name="Tian J.H."/>
            <person name="Sheng Y."/>
            <person name="Liu T."/>
            <person name="Pan Y.S."/>
            <person name="Xia L.Y."/>
            <person name="Li J."/>
            <person name="Zhao F."/>
            <person name="Cao W.C."/>
        </authorList>
    </citation>
    <scope>NUCLEOTIDE SEQUENCE</scope>
    <source>
        <strain evidence="2">Rmic-2018</strain>
    </source>
</reference>
<dbReference type="GO" id="GO:0016485">
    <property type="term" value="P:protein processing"/>
    <property type="evidence" value="ECO:0007669"/>
    <property type="project" value="TreeGrafter"/>
</dbReference>
<gene>
    <name evidence="2" type="ORF">HPB51_027650</name>
</gene>
<proteinExistence type="predicted"/>
<dbReference type="InterPro" id="IPR024079">
    <property type="entry name" value="MetalloPept_cat_dom_sf"/>
</dbReference>
<feature type="domain" description="Peptidase M13 C-terminal" evidence="1">
    <location>
        <begin position="32"/>
        <end position="98"/>
    </location>
</feature>
<keyword evidence="3" id="KW-1185">Reference proteome</keyword>
<dbReference type="Proteomes" id="UP000821866">
    <property type="component" value="Unassembled WGS sequence"/>
</dbReference>
<dbReference type="PANTHER" id="PTHR11733:SF241">
    <property type="entry name" value="GH26575P-RELATED"/>
    <property type="match status" value="1"/>
</dbReference>
<dbReference type="GO" id="GO:0004222">
    <property type="term" value="F:metalloendopeptidase activity"/>
    <property type="evidence" value="ECO:0007669"/>
    <property type="project" value="InterPro"/>
</dbReference>
<evidence type="ECO:0000259" key="1">
    <source>
        <dbReference type="Pfam" id="PF01431"/>
    </source>
</evidence>
<evidence type="ECO:0000313" key="2">
    <source>
        <dbReference type="EMBL" id="KAH7964108.1"/>
    </source>
</evidence>
<evidence type="ECO:0000313" key="3">
    <source>
        <dbReference type="Proteomes" id="UP000821866"/>
    </source>
</evidence>
<dbReference type="InterPro" id="IPR000718">
    <property type="entry name" value="Peptidase_M13"/>
</dbReference>
<dbReference type="GO" id="GO:0005886">
    <property type="term" value="C:plasma membrane"/>
    <property type="evidence" value="ECO:0007669"/>
    <property type="project" value="TreeGrafter"/>
</dbReference>
<sequence>MNENRHNVSLFWPQELLHVKRIWKYDFRLAPLPDLTSEQLFFAYFARDNCECSDDAHKAHDYVINARLPPEQRVNFALRHLPAFGEAFHCSRDAPMRPLEGSVCRVFDYLPSYLPDV</sequence>
<reference evidence="2" key="2">
    <citation type="submission" date="2021-09" db="EMBL/GenBank/DDBJ databases">
        <authorList>
            <person name="Jia N."/>
            <person name="Wang J."/>
            <person name="Shi W."/>
            <person name="Du L."/>
            <person name="Sun Y."/>
            <person name="Zhan W."/>
            <person name="Jiang J."/>
            <person name="Wang Q."/>
            <person name="Zhang B."/>
            <person name="Ji P."/>
            <person name="Sakyi L.B."/>
            <person name="Cui X."/>
            <person name="Yuan T."/>
            <person name="Jiang B."/>
            <person name="Yang W."/>
            <person name="Lam T.T.-Y."/>
            <person name="Chang Q."/>
            <person name="Ding S."/>
            <person name="Wang X."/>
            <person name="Zhu J."/>
            <person name="Ruan X."/>
            <person name="Zhao L."/>
            <person name="Wei J."/>
            <person name="Que T."/>
            <person name="Du C."/>
            <person name="Cheng J."/>
            <person name="Dai P."/>
            <person name="Han X."/>
            <person name="Huang E."/>
            <person name="Gao Y."/>
            <person name="Liu J."/>
            <person name="Shao H."/>
            <person name="Ye R."/>
            <person name="Li L."/>
            <person name="Wei W."/>
            <person name="Wang X."/>
            <person name="Wang C."/>
            <person name="Huo Q."/>
            <person name="Li W."/>
            <person name="Guo W."/>
            <person name="Chen H."/>
            <person name="Chen S."/>
            <person name="Zhou L."/>
            <person name="Zhou L."/>
            <person name="Ni X."/>
            <person name="Tian J."/>
            <person name="Zhou Y."/>
            <person name="Sheng Y."/>
            <person name="Liu T."/>
            <person name="Pan Y."/>
            <person name="Xia L."/>
            <person name="Li J."/>
            <person name="Zhao F."/>
            <person name="Cao W."/>
        </authorList>
    </citation>
    <scope>NUCLEOTIDE SEQUENCE</scope>
    <source>
        <strain evidence="2">Rmic-2018</strain>
        <tissue evidence="2">Larvae</tissue>
    </source>
</reference>
<dbReference type="EMBL" id="JABSTU010004241">
    <property type="protein sequence ID" value="KAH7964108.1"/>
    <property type="molecule type" value="Genomic_DNA"/>
</dbReference>
<dbReference type="SUPFAM" id="SSF55486">
    <property type="entry name" value="Metalloproteases ('zincins'), catalytic domain"/>
    <property type="match status" value="1"/>
</dbReference>
<protein>
    <recommendedName>
        <fullName evidence="1">Peptidase M13 C-terminal domain-containing protein</fullName>
    </recommendedName>
</protein>
<name>A0A9J6CZH8_RHIMP</name>
<accession>A0A9J6CZH8</accession>
<organism evidence="2 3">
    <name type="scientific">Rhipicephalus microplus</name>
    <name type="common">Cattle tick</name>
    <name type="synonym">Boophilus microplus</name>
    <dbReference type="NCBI Taxonomy" id="6941"/>
    <lineage>
        <taxon>Eukaryota</taxon>
        <taxon>Metazoa</taxon>
        <taxon>Ecdysozoa</taxon>
        <taxon>Arthropoda</taxon>
        <taxon>Chelicerata</taxon>
        <taxon>Arachnida</taxon>
        <taxon>Acari</taxon>
        <taxon>Parasitiformes</taxon>
        <taxon>Ixodida</taxon>
        <taxon>Ixodoidea</taxon>
        <taxon>Ixodidae</taxon>
        <taxon>Rhipicephalinae</taxon>
        <taxon>Rhipicephalus</taxon>
        <taxon>Boophilus</taxon>
    </lineage>
</organism>
<dbReference type="AlphaFoldDB" id="A0A9J6CZH8"/>
<dbReference type="InterPro" id="IPR018497">
    <property type="entry name" value="Peptidase_M13_C"/>
</dbReference>
<dbReference type="Pfam" id="PF01431">
    <property type="entry name" value="Peptidase_M13"/>
    <property type="match status" value="1"/>
</dbReference>